<evidence type="ECO:0000256" key="7">
    <source>
        <dbReference type="ARBA" id="ARBA00034754"/>
    </source>
</evidence>
<evidence type="ECO:0000256" key="5">
    <source>
        <dbReference type="ARBA" id="ARBA00022705"/>
    </source>
</evidence>
<dbReference type="SUPFAM" id="SSF48019">
    <property type="entry name" value="post-AAA+ oligomerization domain-like"/>
    <property type="match status" value="1"/>
</dbReference>
<organism evidence="11 12">
    <name type="scientific">Defluviitalea saccharophila</name>
    <dbReference type="NCBI Taxonomy" id="879970"/>
    <lineage>
        <taxon>Bacteria</taxon>
        <taxon>Bacillati</taxon>
        <taxon>Bacillota</taxon>
        <taxon>Clostridia</taxon>
        <taxon>Lachnospirales</taxon>
        <taxon>Defluviitaleaceae</taxon>
        <taxon>Defluviitalea</taxon>
    </lineage>
</organism>
<dbReference type="SUPFAM" id="SSF52540">
    <property type="entry name" value="P-loop containing nucleoside triphosphate hydrolases"/>
    <property type="match status" value="1"/>
</dbReference>
<feature type="domain" description="DNA polymerase III delta subunit-like C-terminal" evidence="10">
    <location>
        <begin position="176"/>
        <end position="294"/>
    </location>
</feature>
<dbReference type="RefSeq" id="WP_341878292.1">
    <property type="nucleotide sequence ID" value="NZ_CP121687.1"/>
</dbReference>
<evidence type="ECO:0000256" key="2">
    <source>
        <dbReference type="ARBA" id="ARBA00017703"/>
    </source>
</evidence>
<dbReference type="InterPro" id="IPR010372">
    <property type="entry name" value="DNA_pol3_delta_N"/>
</dbReference>
<dbReference type="Gene3D" id="1.10.8.60">
    <property type="match status" value="1"/>
</dbReference>
<dbReference type="InterPro" id="IPR048466">
    <property type="entry name" value="DNA_pol3_delta-like_C"/>
</dbReference>
<dbReference type="EC" id="2.7.7.7" evidence="1"/>
<keyword evidence="12" id="KW-1185">Reference proteome</keyword>
<protein>
    <recommendedName>
        <fullName evidence="2">DNA polymerase III subunit delta</fullName>
        <ecNumber evidence="1">2.7.7.7</ecNumber>
    </recommendedName>
</protein>
<proteinExistence type="inferred from homology"/>
<dbReference type="NCBIfam" id="TIGR01128">
    <property type="entry name" value="holA"/>
    <property type="match status" value="1"/>
</dbReference>
<keyword evidence="4 11" id="KW-0548">Nucleotidyltransferase</keyword>
<evidence type="ECO:0000313" key="12">
    <source>
        <dbReference type="Proteomes" id="UP001486565"/>
    </source>
</evidence>
<keyword evidence="5" id="KW-0235">DNA replication</keyword>
<comment type="catalytic activity">
    <reaction evidence="8">
        <text>DNA(n) + a 2'-deoxyribonucleoside 5'-triphosphate = DNA(n+1) + diphosphate</text>
        <dbReference type="Rhea" id="RHEA:22508"/>
        <dbReference type="Rhea" id="RHEA-COMP:17339"/>
        <dbReference type="Rhea" id="RHEA-COMP:17340"/>
        <dbReference type="ChEBI" id="CHEBI:33019"/>
        <dbReference type="ChEBI" id="CHEBI:61560"/>
        <dbReference type="ChEBI" id="CHEBI:173112"/>
        <dbReference type="EC" id="2.7.7.7"/>
    </reaction>
</comment>
<keyword evidence="3 11" id="KW-0808">Transferase</keyword>
<dbReference type="Gene3D" id="1.20.272.10">
    <property type="match status" value="1"/>
</dbReference>
<evidence type="ECO:0000256" key="6">
    <source>
        <dbReference type="ARBA" id="ARBA00022932"/>
    </source>
</evidence>
<accession>A0ABZ2Y7K4</accession>
<dbReference type="Pfam" id="PF21694">
    <property type="entry name" value="DNA_pol3_delta_C"/>
    <property type="match status" value="1"/>
</dbReference>
<keyword evidence="6" id="KW-0239">DNA-directed DNA polymerase</keyword>
<evidence type="ECO:0000259" key="9">
    <source>
        <dbReference type="Pfam" id="PF06144"/>
    </source>
</evidence>
<dbReference type="EMBL" id="CP121687">
    <property type="protein sequence ID" value="WZL71331.1"/>
    <property type="molecule type" value="Genomic_DNA"/>
</dbReference>
<evidence type="ECO:0000313" key="11">
    <source>
        <dbReference type="EMBL" id="WZL71331.1"/>
    </source>
</evidence>
<evidence type="ECO:0000259" key="10">
    <source>
        <dbReference type="Pfam" id="PF21694"/>
    </source>
</evidence>
<reference evidence="11 12" key="1">
    <citation type="submission" date="2023-03" db="EMBL/GenBank/DDBJ databases">
        <title>Novel Species.</title>
        <authorList>
            <person name="Ma S."/>
        </authorList>
    </citation>
    <scope>NUCLEOTIDE SEQUENCE [LARGE SCALE GENOMIC DNA]</scope>
    <source>
        <strain evidence="11 12">LIND6LT2</strain>
    </source>
</reference>
<dbReference type="Proteomes" id="UP001486565">
    <property type="component" value="Chromosome"/>
</dbReference>
<dbReference type="InterPro" id="IPR027417">
    <property type="entry name" value="P-loop_NTPase"/>
</dbReference>
<dbReference type="InterPro" id="IPR005790">
    <property type="entry name" value="DNA_polIII_delta"/>
</dbReference>
<evidence type="ECO:0000256" key="1">
    <source>
        <dbReference type="ARBA" id="ARBA00012417"/>
    </source>
</evidence>
<dbReference type="PANTHER" id="PTHR34388">
    <property type="entry name" value="DNA POLYMERASE III SUBUNIT DELTA"/>
    <property type="match status" value="1"/>
</dbReference>
<name>A0ABZ2Y7K4_9FIRM</name>
<evidence type="ECO:0000256" key="3">
    <source>
        <dbReference type="ARBA" id="ARBA00022679"/>
    </source>
</evidence>
<dbReference type="Pfam" id="PF06144">
    <property type="entry name" value="DNA_pol3_delta"/>
    <property type="match status" value="1"/>
</dbReference>
<dbReference type="InterPro" id="IPR008921">
    <property type="entry name" value="DNA_pol3_clamp-load_cplx_C"/>
</dbReference>
<dbReference type="Gene3D" id="3.40.50.300">
    <property type="entry name" value="P-loop containing nucleotide triphosphate hydrolases"/>
    <property type="match status" value="1"/>
</dbReference>
<evidence type="ECO:0000256" key="8">
    <source>
        <dbReference type="ARBA" id="ARBA00049244"/>
    </source>
</evidence>
<comment type="similarity">
    <text evidence="7">Belongs to the DNA polymerase HolA subunit family.</text>
</comment>
<dbReference type="GO" id="GO:0003887">
    <property type="term" value="F:DNA-directed DNA polymerase activity"/>
    <property type="evidence" value="ECO:0007669"/>
    <property type="project" value="UniProtKB-EC"/>
</dbReference>
<sequence>MQKKLIPSELQMMNLTVFEGKTIPSSQIIESMEILPFMGDKRLIIVKNSELFTSGRKNDTELMCEYIPNIPPTSCIIFVEDTVDKRNKLFKLMHSRKLTVECEPLKENDLLTWIKREFNRKDKSIDSKTGIYMLRIVGTSMVNLSNEIQKLIDYVEERRDITPKDIDDICIKSLDAHIFDLVKAMGYKKVDQALEIYSNLILIKEPPIRILSMLTRQIRLILQVKHLYEQGLASKEISEILKQPFFVINDCLKQSQLFTMEKLKEAIEECLQTDIDVKTGKMDGELAVEMFLMKNSK</sequence>
<gene>
    <name evidence="11" type="primary">holA</name>
    <name evidence="11" type="ORF">QBE51_02750</name>
</gene>
<evidence type="ECO:0000256" key="4">
    <source>
        <dbReference type="ARBA" id="ARBA00022695"/>
    </source>
</evidence>
<feature type="domain" description="DNA polymerase III delta N-terminal" evidence="9">
    <location>
        <begin position="6"/>
        <end position="103"/>
    </location>
</feature>
<dbReference type="PANTHER" id="PTHR34388:SF1">
    <property type="entry name" value="DNA POLYMERASE III SUBUNIT DELTA"/>
    <property type="match status" value="1"/>
</dbReference>